<proteinExistence type="predicted"/>
<dbReference type="EMBL" id="UINC01213337">
    <property type="protein sequence ID" value="SVE38061.1"/>
    <property type="molecule type" value="Genomic_DNA"/>
</dbReference>
<organism evidence="1">
    <name type="scientific">marine metagenome</name>
    <dbReference type="NCBI Taxonomy" id="408172"/>
    <lineage>
        <taxon>unclassified sequences</taxon>
        <taxon>metagenomes</taxon>
        <taxon>ecological metagenomes</taxon>
    </lineage>
</organism>
<feature type="non-terminal residue" evidence="1">
    <location>
        <position position="40"/>
    </location>
</feature>
<name>A0A383D0W9_9ZZZZ</name>
<sequence>MATTRRTKTSGDARIKELKEALVRDPLNVSLRLQLSSALE</sequence>
<gene>
    <name evidence="1" type="ORF">METZ01_LOCUS490915</name>
</gene>
<protein>
    <submittedName>
        <fullName evidence="1">Uncharacterized protein</fullName>
    </submittedName>
</protein>
<accession>A0A383D0W9</accession>
<evidence type="ECO:0000313" key="1">
    <source>
        <dbReference type="EMBL" id="SVE38061.1"/>
    </source>
</evidence>
<reference evidence="1" key="1">
    <citation type="submission" date="2018-05" db="EMBL/GenBank/DDBJ databases">
        <authorList>
            <person name="Lanie J.A."/>
            <person name="Ng W.-L."/>
            <person name="Kazmierczak K.M."/>
            <person name="Andrzejewski T.M."/>
            <person name="Davidsen T.M."/>
            <person name="Wayne K.J."/>
            <person name="Tettelin H."/>
            <person name="Glass J.I."/>
            <person name="Rusch D."/>
            <person name="Podicherti R."/>
            <person name="Tsui H.-C.T."/>
            <person name="Winkler M.E."/>
        </authorList>
    </citation>
    <scope>NUCLEOTIDE SEQUENCE</scope>
</reference>
<dbReference type="AlphaFoldDB" id="A0A383D0W9"/>